<evidence type="ECO:0000313" key="2">
    <source>
        <dbReference type="EMBL" id="KAK7474414.1"/>
    </source>
</evidence>
<dbReference type="AlphaFoldDB" id="A0ABD0JHM4"/>
<feature type="signal peptide" evidence="1">
    <location>
        <begin position="1"/>
        <end position="24"/>
    </location>
</feature>
<dbReference type="Proteomes" id="UP001519460">
    <property type="component" value="Unassembled WGS sequence"/>
</dbReference>
<evidence type="ECO:0000256" key="1">
    <source>
        <dbReference type="SAM" id="SignalP"/>
    </source>
</evidence>
<organism evidence="2 3">
    <name type="scientific">Batillaria attramentaria</name>
    <dbReference type="NCBI Taxonomy" id="370345"/>
    <lineage>
        <taxon>Eukaryota</taxon>
        <taxon>Metazoa</taxon>
        <taxon>Spiralia</taxon>
        <taxon>Lophotrochozoa</taxon>
        <taxon>Mollusca</taxon>
        <taxon>Gastropoda</taxon>
        <taxon>Caenogastropoda</taxon>
        <taxon>Sorbeoconcha</taxon>
        <taxon>Cerithioidea</taxon>
        <taxon>Batillariidae</taxon>
        <taxon>Batillaria</taxon>
    </lineage>
</organism>
<dbReference type="EMBL" id="JACVVK020000438">
    <property type="protein sequence ID" value="KAK7474414.1"/>
    <property type="molecule type" value="Genomic_DNA"/>
</dbReference>
<name>A0ABD0JHM4_9CAEN</name>
<sequence length="185" mass="21467">MGKVANIIVFLLVLAVVVNHVTKAARRRRSCPRTEEKFYTKLSNCYRPLYTNFHIDRPEEYCPRYRQILTCVQRWIRRCSGRAWLEAKRQELEEEVLQGLLSANLWPFVAMETRSLGKSEKVQCPSDPLDIILTCNDVTNDQDVCRSRVEFVRCLTSSRDRCPRLASSLTVAIDTINKLIVLECQ</sequence>
<evidence type="ECO:0000313" key="3">
    <source>
        <dbReference type="Proteomes" id="UP001519460"/>
    </source>
</evidence>
<protein>
    <submittedName>
        <fullName evidence="2">Uncharacterized protein</fullName>
    </submittedName>
</protein>
<keyword evidence="1" id="KW-0732">Signal</keyword>
<feature type="chain" id="PRO_5044783401" evidence="1">
    <location>
        <begin position="25"/>
        <end position="185"/>
    </location>
</feature>
<reference evidence="2 3" key="1">
    <citation type="journal article" date="2023" name="Sci. Data">
        <title>Genome assembly of the Korean intertidal mud-creeper Batillaria attramentaria.</title>
        <authorList>
            <person name="Patra A.K."/>
            <person name="Ho P.T."/>
            <person name="Jun S."/>
            <person name="Lee S.J."/>
            <person name="Kim Y."/>
            <person name="Won Y.J."/>
        </authorList>
    </citation>
    <scope>NUCLEOTIDE SEQUENCE [LARGE SCALE GENOMIC DNA]</scope>
    <source>
        <strain evidence="2">Wonlab-2016</strain>
    </source>
</reference>
<gene>
    <name evidence="2" type="ORF">BaRGS_00034368</name>
</gene>
<accession>A0ABD0JHM4</accession>
<proteinExistence type="predicted"/>
<comment type="caution">
    <text evidence="2">The sequence shown here is derived from an EMBL/GenBank/DDBJ whole genome shotgun (WGS) entry which is preliminary data.</text>
</comment>
<keyword evidence="3" id="KW-1185">Reference proteome</keyword>